<dbReference type="Gene3D" id="1.20.1640.10">
    <property type="entry name" value="Multidrug efflux transporter AcrB transmembrane domain"/>
    <property type="match status" value="2"/>
</dbReference>
<protein>
    <submittedName>
        <fullName evidence="1">RND multidrug efflux transporter</fullName>
    </submittedName>
</protein>
<dbReference type="SUPFAM" id="SSF82693">
    <property type="entry name" value="Multidrug efflux transporter AcrB pore domain, PN1, PN2, PC1 and PC2 subdomains"/>
    <property type="match status" value="1"/>
</dbReference>
<dbReference type="Gene3D" id="3.30.2090.10">
    <property type="entry name" value="Multidrug efflux transporter AcrB TolC docking domain, DN and DC subdomains"/>
    <property type="match status" value="2"/>
</dbReference>
<reference evidence="1 2" key="1">
    <citation type="submission" date="2016-12" db="EMBL/GenBank/DDBJ databases">
        <title>Complete genome sequence of Thauera chlorobenzoica, a Betaproteobacterium degrading haloaromatics anaerobically to CO2 and halides.</title>
        <authorList>
            <person name="Goris T."/>
            <person name="Mergelsberg M."/>
            <person name="Boll M."/>
        </authorList>
    </citation>
    <scope>NUCLEOTIDE SEQUENCE [LARGE SCALE GENOMIC DNA]</scope>
    <source>
        <strain evidence="1 2">3CB1</strain>
    </source>
</reference>
<evidence type="ECO:0000313" key="1">
    <source>
        <dbReference type="EMBL" id="APR03557.1"/>
    </source>
</evidence>
<dbReference type="PANTHER" id="PTHR32063">
    <property type="match status" value="1"/>
</dbReference>
<accession>A0A1H5ULK5</accession>
<dbReference type="OrthoDB" id="9806532at2"/>
<dbReference type="GO" id="GO:0005886">
    <property type="term" value="C:plasma membrane"/>
    <property type="evidence" value="ECO:0007669"/>
    <property type="project" value="TreeGrafter"/>
</dbReference>
<dbReference type="Gene3D" id="3.30.70.1440">
    <property type="entry name" value="Multidrug efflux transporter AcrB pore domain"/>
    <property type="match status" value="1"/>
</dbReference>
<keyword evidence="2" id="KW-1185">Reference proteome</keyword>
<organism evidence="1 2">
    <name type="scientific">Thauera chlorobenzoica</name>
    <dbReference type="NCBI Taxonomy" id="96773"/>
    <lineage>
        <taxon>Bacteria</taxon>
        <taxon>Pseudomonadati</taxon>
        <taxon>Pseudomonadota</taxon>
        <taxon>Betaproteobacteria</taxon>
        <taxon>Rhodocyclales</taxon>
        <taxon>Zoogloeaceae</taxon>
        <taxon>Thauera</taxon>
    </lineage>
</organism>
<gene>
    <name evidence="1" type="ORF">Tchl_0693</name>
</gene>
<evidence type="ECO:0000313" key="2">
    <source>
        <dbReference type="Proteomes" id="UP000185739"/>
    </source>
</evidence>
<dbReference type="Proteomes" id="UP000185739">
    <property type="component" value="Chromosome"/>
</dbReference>
<dbReference type="PANTHER" id="PTHR32063:SF33">
    <property type="entry name" value="RND SUPERFAMILY EFFLUX PUMP PERMEASE COMPONENT"/>
    <property type="match status" value="1"/>
</dbReference>
<dbReference type="KEGG" id="tcl:Tchl_0693"/>
<dbReference type="SUPFAM" id="SSF82714">
    <property type="entry name" value="Multidrug efflux transporter AcrB TolC docking domain, DN and DC subdomains"/>
    <property type="match status" value="2"/>
</dbReference>
<dbReference type="AlphaFoldDB" id="A0A1H5ULK5"/>
<sequence length="1039" mass="110964">MKSLYARLIGNAPLANITFIMVLLGGLLSYLTMPRAQDPEINFNWVSIVTSLPGASAEDVERELTGPLEDAIRQVKDIRFVSSSSRESVSSILVRFEELSERQFDKRVNDLRREIQNKAAAELPAEAKDPVVVEITSSNGFPTAILVLHGAGGEPLRRAAFTMKKALEGLAGVDQVIAAGFDEPQLQVDFDPVQVAAAGLSPVALADGVAAWFRNTLAGRVRVADREWLVRLEGKTPDPETLAQVAVVTPAGRVAVDEVAAVVRGHERADQLVSYHGRPAVMLSITKQVGTNTLALVERLHGFAAERNPLLAGEGLQLTLVDDQTHATRQAIGVMETNALFGLAAVLGMCWVFLGSRLALLVGLGVPFALAGTFIAADLIGSTLNLTVLLGVVIALGMLVDDAVVVVEAIYYRLQRGEAPAAAVIGGVGEVGLPVLSAVLTTIAAFLPLMLLPGILGKFMFVVPFVVTVGLLVSLFEAFWILPAHVLGLRLQLARRRTRAQALRERFTHALRVKYARALVGVLRRPRLGLGVLVLVMAVAGGAVAGGLVKIQFFAFDSKRLFYVSVDMPAGTPPERTLAAAERAAAVLEKALDGAGLRAITSYAGLKFTDTEPVYGDQYGQVLVSLLPRADGMRDTGEIVAAVRPLVAALQGEARYAFLEVKGGPPTAKPVSVKLKSDDYARLRAAADALRAEVARLPGVRDLTDDDVPGRDEMRLLLNREKLARAGVAPAEVTRLLRLYGEGEVVATTRDAGEKVEVVVRARPETFADVTALLQRTVPLAGGGSVQLGELLDRELRLSKGYIRHYQLTRAITVEAELDRSQLDTVAANDRLKAAWARLGPQHPGVELDFSGELEDIEESLDAMGKLFVLGLGLIYLILATQFRSYWQPFIILLTVPLAFTGVVFGLLLSGNPLSLYTLYGVIALTGIAVNSAIVLIDAANERRAAGMSVQHAAIYAGRRRVVPILITSTTTIGGLFSLAAGLGGKSLMWGPVAASIVWGLGFSTVLTLFAVPLVYRMAMRGAGGSARAGRLLHSGHPT</sequence>
<dbReference type="EMBL" id="CP018839">
    <property type="protein sequence ID" value="APR03557.1"/>
    <property type="molecule type" value="Genomic_DNA"/>
</dbReference>
<dbReference type="SUPFAM" id="SSF82866">
    <property type="entry name" value="Multidrug efflux transporter AcrB transmembrane domain"/>
    <property type="match status" value="2"/>
</dbReference>
<dbReference type="GO" id="GO:0042910">
    <property type="term" value="F:xenobiotic transmembrane transporter activity"/>
    <property type="evidence" value="ECO:0007669"/>
    <property type="project" value="TreeGrafter"/>
</dbReference>
<dbReference type="Gene3D" id="3.30.70.1320">
    <property type="entry name" value="Multidrug efflux transporter AcrB pore domain like"/>
    <property type="match status" value="1"/>
</dbReference>
<dbReference type="PRINTS" id="PR00702">
    <property type="entry name" value="ACRIFLAVINRP"/>
</dbReference>
<dbReference type="RefSeq" id="WP_075147161.1">
    <property type="nucleotide sequence ID" value="NZ_CP018839.1"/>
</dbReference>
<dbReference type="Gene3D" id="3.30.70.1430">
    <property type="entry name" value="Multidrug efflux transporter AcrB pore domain"/>
    <property type="match status" value="2"/>
</dbReference>
<dbReference type="STRING" id="96773.Tchl_0693"/>
<dbReference type="Pfam" id="PF00873">
    <property type="entry name" value="ACR_tran"/>
    <property type="match status" value="1"/>
</dbReference>
<proteinExistence type="predicted"/>
<dbReference type="InterPro" id="IPR027463">
    <property type="entry name" value="AcrB_DN_DC_subdom"/>
</dbReference>
<dbReference type="InterPro" id="IPR001036">
    <property type="entry name" value="Acrflvin-R"/>
</dbReference>
<name>A0A1H5ULK5_9RHOO</name>